<protein>
    <submittedName>
        <fullName evidence="2">Uncharacterized protein</fullName>
    </submittedName>
</protein>
<evidence type="ECO:0000313" key="3">
    <source>
        <dbReference type="Proteomes" id="UP000034166"/>
    </source>
</evidence>
<dbReference type="OrthoDB" id="2876417at2"/>
<dbReference type="RefSeq" id="WP_046524837.1">
    <property type="nucleotide sequence ID" value="NZ_LAYY01000019.1"/>
</dbReference>
<evidence type="ECO:0000313" key="2">
    <source>
        <dbReference type="EMBL" id="KKK36953.1"/>
    </source>
</evidence>
<accession>A0A0M2SS25</accession>
<comment type="caution">
    <text evidence="2">The sequence shown here is derived from an EMBL/GenBank/DDBJ whole genome shotgun (WGS) entry which is preliminary data.</text>
</comment>
<keyword evidence="3" id="KW-1185">Reference proteome</keyword>
<proteinExistence type="predicted"/>
<dbReference type="PATRIC" id="fig|1408103.3.peg.3638"/>
<sequence length="99" mass="11453">MADSGERELAEESYLEEGKETVSENRMSIFDRIMFGPGRTEGRQQEDPSIFGDVNQGHSQNQINLEEIMVHIDTLVDSARQLKPMFSKIRPFFDQFLKK</sequence>
<dbReference type="AlphaFoldDB" id="A0A0M2SS25"/>
<evidence type="ECO:0000256" key="1">
    <source>
        <dbReference type="SAM" id="MobiDB-lite"/>
    </source>
</evidence>
<gene>
    <name evidence="2" type="ORF">WQ57_16345</name>
</gene>
<dbReference type="Proteomes" id="UP000034166">
    <property type="component" value="Unassembled WGS sequence"/>
</dbReference>
<organism evidence="2 3">
    <name type="scientific">Mesobacillus campisalis</name>
    <dbReference type="NCBI Taxonomy" id="1408103"/>
    <lineage>
        <taxon>Bacteria</taxon>
        <taxon>Bacillati</taxon>
        <taxon>Bacillota</taxon>
        <taxon>Bacilli</taxon>
        <taxon>Bacillales</taxon>
        <taxon>Bacillaceae</taxon>
        <taxon>Mesobacillus</taxon>
    </lineage>
</organism>
<name>A0A0M2SS25_9BACI</name>
<reference evidence="2 3" key="1">
    <citation type="submission" date="2015-04" db="EMBL/GenBank/DDBJ databases">
        <title>Taxonomic description and genome sequence of Bacillus campisalis sp. nov., a novel member of the genus Bacillus isolated from solar saltern.</title>
        <authorList>
            <person name="Mathan Kumar R."/>
            <person name="Kaur G."/>
            <person name="Kumar A."/>
            <person name="Singh N.K."/>
            <person name="Kaur N."/>
            <person name="Kumar N."/>
            <person name="Mayilraj S."/>
        </authorList>
    </citation>
    <scope>NUCLEOTIDE SEQUENCE [LARGE SCALE GENOMIC DNA]</scope>
    <source>
        <strain evidence="2 3">SA2-6</strain>
    </source>
</reference>
<dbReference type="EMBL" id="LAYY01000019">
    <property type="protein sequence ID" value="KKK36953.1"/>
    <property type="molecule type" value="Genomic_DNA"/>
</dbReference>
<feature type="region of interest" description="Disordered" evidence="1">
    <location>
        <begin position="1"/>
        <end position="21"/>
    </location>
</feature>